<dbReference type="PROSITE" id="PS00041">
    <property type="entry name" value="HTH_ARAC_FAMILY_1"/>
    <property type="match status" value="1"/>
</dbReference>
<dbReference type="EMBL" id="JACXSI010000015">
    <property type="protein sequence ID" value="MBD3108253.1"/>
    <property type="molecule type" value="Genomic_DNA"/>
</dbReference>
<comment type="caution">
    <text evidence="5">The sequence shown here is derived from an EMBL/GenBank/DDBJ whole genome shotgun (WGS) entry which is preliminary data.</text>
</comment>
<accession>A0A927CVA3</accession>
<dbReference type="AlphaFoldDB" id="A0A927CVA3"/>
<dbReference type="SUPFAM" id="SSF46689">
    <property type="entry name" value="Homeodomain-like"/>
    <property type="match status" value="2"/>
</dbReference>
<dbReference type="Proteomes" id="UP000602076">
    <property type="component" value="Unassembled WGS sequence"/>
</dbReference>
<feature type="domain" description="HTH araC/xylS-type" evidence="4">
    <location>
        <begin position="287"/>
        <end position="385"/>
    </location>
</feature>
<dbReference type="Gene3D" id="1.10.10.60">
    <property type="entry name" value="Homeodomain-like"/>
    <property type="match status" value="2"/>
</dbReference>
<dbReference type="InterPro" id="IPR009057">
    <property type="entry name" value="Homeodomain-like_sf"/>
</dbReference>
<dbReference type="GO" id="GO:0043565">
    <property type="term" value="F:sequence-specific DNA binding"/>
    <property type="evidence" value="ECO:0007669"/>
    <property type="project" value="InterPro"/>
</dbReference>
<evidence type="ECO:0000313" key="5">
    <source>
        <dbReference type="EMBL" id="MBD3108253.1"/>
    </source>
</evidence>
<keyword evidence="6" id="KW-1185">Reference proteome</keyword>
<evidence type="ECO:0000256" key="1">
    <source>
        <dbReference type="ARBA" id="ARBA00023015"/>
    </source>
</evidence>
<dbReference type="InterPro" id="IPR018060">
    <property type="entry name" value="HTH_AraC"/>
</dbReference>
<name>A0A927CVA3_9BACI</name>
<dbReference type="InterPro" id="IPR018062">
    <property type="entry name" value="HTH_AraC-typ_CS"/>
</dbReference>
<evidence type="ECO:0000256" key="3">
    <source>
        <dbReference type="ARBA" id="ARBA00023163"/>
    </source>
</evidence>
<evidence type="ECO:0000313" key="6">
    <source>
        <dbReference type="Proteomes" id="UP000602076"/>
    </source>
</evidence>
<sequence length="399" mass="46085">MIQVHLLIEDAQEKQKIKEWLTNSFCSNFKVSDNQSFSANDIVLIEVKSLLDWVRIRRMKKTYNKIIIYPLLEQSMMKTAPLAAEFQLSSFFIKPVKRSAFHRQFKKLRQVNRKVVPDMHSDLFFRRLLKGEPANYSDFSQQLSQLPMIPNLVCVIQGFVSEPQREKEEGWEASSIIQNAFLKTLALIGCEAVFVPFHKHAALMCKVPTNIATPSFWKTGEEAILQTIAYLKENYGIQLYIGAGSLAREVTQVRQSYENAKIARRTVAKHQLSLRYYDEIPTNISVQKSVDYIQEHYAESISMNDVAAMINFSPAYFSRLFKKETGHSFVSYLTIVRILRSICLLRQTDQAIEQIALDLGFNTPNYFSTIFKKEIGLTPSQYRATKEVLFSHNWGEDDF</sequence>
<dbReference type="PROSITE" id="PS01124">
    <property type="entry name" value="HTH_ARAC_FAMILY_2"/>
    <property type="match status" value="1"/>
</dbReference>
<dbReference type="PRINTS" id="PR00032">
    <property type="entry name" value="HTHARAC"/>
</dbReference>
<dbReference type="InterPro" id="IPR020449">
    <property type="entry name" value="Tscrpt_reg_AraC-type_HTH"/>
</dbReference>
<gene>
    <name evidence="5" type="ORF">IEO70_07720</name>
</gene>
<dbReference type="SMART" id="SM00342">
    <property type="entry name" value="HTH_ARAC"/>
    <property type="match status" value="1"/>
</dbReference>
<protein>
    <submittedName>
        <fullName evidence="5">Helix-turn-helix transcriptional regulator</fullName>
    </submittedName>
</protein>
<keyword evidence="2" id="KW-0238">DNA-binding</keyword>
<dbReference type="PANTHER" id="PTHR43280">
    <property type="entry name" value="ARAC-FAMILY TRANSCRIPTIONAL REGULATOR"/>
    <property type="match status" value="1"/>
</dbReference>
<proteinExistence type="predicted"/>
<keyword evidence="1" id="KW-0805">Transcription regulation</keyword>
<dbReference type="RefSeq" id="WP_190997799.1">
    <property type="nucleotide sequence ID" value="NZ_JACXSI010000015.1"/>
</dbReference>
<evidence type="ECO:0000256" key="2">
    <source>
        <dbReference type="ARBA" id="ARBA00023125"/>
    </source>
</evidence>
<dbReference type="Pfam" id="PF12833">
    <property type="entry name" value="HTH_18"/>
    <property type="match status" value="1"/>
</dbReference>
<keyword evidence="3" id="KW-0804">Transcription</keyword>
<evidence type="ECO:0000259" key="4">
    <source>
        <dbReference type="PROSITE" id="PS01124"/>
    </source>
</evidence>
<dbReference type="PANTHER" id="PTHR43280:SF28">
    <property type="entry name" value="HTH-TYPE TRANSCRIPTIONAL ACTIVATOR RHAS"/>
    <property type="match status" value="1"/>
</dbReference>
<organism evidence="5 6">
    <name type="scientific">Peribacillus faecalis</name>
    <dbReference type="NCBI Taxonomy" id="2772559"/>
    <lineage>
        <taxon>Bacteria</taxon>
        <taxon>Bacillati</taxon>
        <taxon>Bacillota</taxon>
        <taxon>Bacilli</taxon>
        <taxon>Bacillales</taxon>
        <taxon>Bacillaceae</taxon>
        <taxon>Peribacillus</taxon>
    </lineage>
</organism>
<dbReference type="GO" id="GO:0003700">
    <property type="term" value="F:DNA-binding transcription factor activity"/>
    <property type="evidence" value="ECO:0007669"/>
    <property type="project" value="InterPro"/>
</dbReference>
<reference evidence="5" key="1">
    <citation type="submission" date="2020-09" db="EMBL/GenBank/DDBJ databases">
        <title>Bacillus faecalis sp. nov., a moderately halophilic bacterium isolated from cow faeces.</title>
        <authorList>
            <person name="Jiang L."/>
            <person name="Lee J."/>
        </authorList>
    </citation>
    <scope>NUCLEOTIDE SEQUENCE</scope>
    <source>
        <strain evidence="5">AGMB 02131</strain>
    </source>
</reference>